<feature type="compositionally biased region" description="Polar residues" evidence="3">
    <location>
        <begin position="126"/>
        <end position="145"/>
    </location>
</feature>
<keyword evidence="2" id="KW-0067">ATP-binding</keyword>
<feature type="transmembrane region" description="Helical" evidence="4">
    <location>
        <begin position="1192"/>
        <end position="1217"/>
    </location>
</feature>
<dbReference type="SMART" id="SM00367">
    <property type="entry name" value="LRR_CC"/>
    <property type="match status" value="4"/>
</dbReference>
<dbReference type="InterPro" id="IPR001611">
    <property type="entry name" value="Leu-rich_rpt"/>
</dbReference>
<dbReference type="Pfam" id="PF13516">
    <property type="entry name" value="LRR_6"/>
    <property type="match status" value="3"/>
</dbReference>
<dbReference type="PROSITE" id="PS50837">
    <property type="entry name" value="NACHT"/>
    <property type="match status" value="1"/>
</dbReference>
<dbReference type="Gene3D" id="3.80.10.10">
    <property type="entry name" value="Ribonuclease Inhibitor"/>
    <property type="match status" value="1"/>
</dbReference>
<dbReference type="SUPFAM" id="SSF52047">
    <property type="entry name" value="RNI-like"/>
    <property type="match status" value="1"/>
</dbReference>
<feature type="transmembrane region" description="Helical" evidence="4">
    <location>
        <begin position="1295"/>
        <end position="1328"/>
    </location>
</feature>
<dbReference type="InterPro" id="IPR027417">
    <property type="entry name" value="P-loop_NTPase"/>
</dbReference>
<keyword evidence="4" id="KW-0812">Transmembrane</keyword>
<dbReference type="InterPro" id="IPR007111">
    <property type="entry name" value="NACHT_NTPase"/>
</dbReference>
<dbReference type="EMBL" id="GG666495">
    <property type="protein sequence ID" value="EEN62563.1"/>
    <property type="molecule type" value="Genomic_DNA"/>
</dbReference>
<dbReference type="Gene3D" id="3.40.50.300">
    <property type="entry name" value="P-loop containing nucleotide triphosphate hydrolases"/>
    <property type="match status" value="1"/>
</dbReference>
<evidence type="ECO:0000313" key="6">
    <source>
        <dbReference type="EMBL" id="EEN62563.1"/>
    </source>
</evidence>
<keyword evidence="4" id="KW-1133">Transmembrane helix</keyword>
<name>C3YAW2_BRAFL</name>
<evidence type="ECO:0000256" key="2">
    <source>
        <dbReference type="ARBA" id="ARBA00022840"/>
    </source>
</evidence>
<organism>
    <name type="scientific">Branchiostoma floridae</name>
    <name type="common">Florida lancelet</name>
    <name type="synonym">Amphioxus</name>
    <dbReference type="NCBI Taxonomy" id="7739"/>
    <lineage>
        <taxon>Eukaryota</taxon>
        <taxon>Metazoa</taxon>
        <taxon>Chordata</taxon>
        <taxon>Cephalochordata</taxon>
        <taxon>Leptocardii</taxon>
        <taxon>Amphioxiformes</taxon>
        <taxon>Branchiostomatidae</taxon>
        <taxon>Branchiostoma</taxon>
    </lineage>
</organism>
<dbReference type="GO" id="GO:0005524">
    <property type="term" value="F:ATP binding"/>
    <property type="evidence" value="ECO:0007669"/>
    <property type="project" value="UniProtKB-KW"/>
</dbReference>
<evidence type="ECO:0000256" key="3">
    <source>
        <dbReference type="SAM" id="MobiDB-lite"/>
    </source>
</evidence>
<dbReference type="InterPro" id="IPR032675">
    <property type="entry name" value="LRR_dom_sf"/>
</dbReference>
<evidence type="ECO:0000256" key="4">
    <source>
        <dbReference type="SAM" id="Phobius"/>
    </source>
</evidence>
<dbReference type="InterPro" id="IPR006553">
    <property type="entry name" value="Leu-rich_rpt_Cys-con_subtyp"/>
</dbReference>
<keyword evidence="1" id="KW-0547">Nucleotide-binding</keyword>
<proteinExistence type="predicted"/>
<dbReference type="PANTHER" id="PTHR46312:SF2">
    <property type="entry name" value="NUCLEOTIDE-BINDING OLIGOMERIZATION DOMAIN-CONTAINING PROTEIN 2-LIKE"/>
    <property type="match status" value="1"/>
</dbReference>
<sequence length="1372" mass="154650">MRRQLPIGIGQSKETLQKRRKSLDSRTCPGEPAGLSRTTDMMEESPCLKQTSDKRRPMLLSPSLKIEADVSSDSGTEVHSDEHEEGGQCLSPKSLASPSSYTSLASISPMPSGVDLKSLLDDSFPHSPNASLGQEFTELTDSSSKPPRRAIDILIGGERFVLGQSSSDTSPHSPFRAYAEKGEVPSATSDTSIHDLRDELAKHYIRNMKQITPLPWNSKFLVDVRDVSLHYEVLQEGKRPGDMHRVRLKRFEDVFECKGLPGPRRIFCQCIPGVRKATLLNKVPVEWSRGRWMFLVERFQLLFSINLLDVAAEDTLWDTLRSQLPKPLSVASIESVKAFLLDEETQWSTLFLIDGYDERADINGDIRKLIQGRLFPDSCVIVFARPFHYPDLMQWMDTRVEISGFSIRSAYRLLHNYFPDNPHKAAGLIAALKQYENVTAVDVKRTSLHIWLLCVLWDDNPKKPFPETMTRLYSEFLSCVIRHHKELTREEIDVEAVLNPVGKIAMDGLLGKKAIFNLCDLEPVQDGINLLLELGILRSGSKCVDIMAPSSLLFSHTTMQEFVAGRYLASQLQPHDSTHEHLPFNTVKDALALENVILFASGTTGAAGKVILSHLSKIYADELREHEEAYYREQMPTAEFEEFRSFVVLCLRCLYESPVRKELCQCCMLDFLSRRVRLDWMGVPSQESVALQCFLCLTATEGTKSAVTDLTLSFHDYSLKKPEYLFNILHYVPHLRNLTVHLGTCLEKECEDLSLLDQPLGCLRELCSVHITGDARRFTGLSFAFLKPSENLTSITMQDVQLGSRLARVAANFKYLPCLTTLKLQDCGLTGEDVTAMSEYLYHVPLEELDVSFNELGNELCSLVTKLVDLPSLRILRMCDVSATFSTIETIGKALEHINQLEELYLAQNEVDAWNYRGCWEDLVQNVCHLPKLRVVDVSRCLIGSHNLALLIKGLIHTMVESINVAYNEATNETMEAIEENLPQLPYLKTLNVSGNEISFHGVYYFGKALHQARNLTSLNVSYNELADVAVADLAGRLHQVAGHLRALDISSNPVTEEGLKNFASSMEPMIALRQLNMSGAGWQSFHLSDEAAVSIAQLLGRLPSLERLELRWITMQHEGFQAVVRAAMKHPKLQELCIPTDSNRWITFYTNWAYTAFTLHFCWAAAVCVLDYRSAAENHRGKLRGGPPAKMALKIGWVIYNVAMSNAFMVSAEYWLSPFPVTFGFRSFLRHGLNSIMAVTDIIVSGIPSRLDHVVHTVLFAVIYNTFLVLYWLFDCRGYDGKPYVYSFADFNTVPLQAFVILAGSNFIILPAAHGLVCLLYQIRLVLLGNFKERKARRVIELAPWQKRILPIEVSEDVIMDVSSRTDEQIV</sequence>
<keyword evidence="4" id="KW-0472">Membrane</keyword>
<feature type="region of interest" description="Disordered" evidence="3">
    <location>
        <begin position="118"/>
        <end position="147"/>
    </location>
</feature>
<accession>C3YAW2</accession>
<feature type="region of interest" description="Disordered" evidence="3">
    <location>
        <begin position="1"/>
        <end position="106"/>
    </location>
</feature>
<dbReference type="InterPro" id="IPR049352">
    <property type="entry name" value="Rost"/>
</dbReference>
<feature type="compositionally biased region" description="Polar residues" evidence="3">
    <location>
        <begin position="94"/>
        <end position="106"/>
    </location>
</feature>
<feature type="transmembrane region" description="Helical" evidence="4">
    <location>
        <begin position="1153"/>
        <end position="1171"/>
    </location>
</feature>
<dbReference type="Pfam" id="PF05729">
    <property type="entry name" value="NACHT"/>
    <property type="match status" value="1"/>
</dbReference>
<reference evidence="6" key="1">
    <citation type="journal article" date="2008" name="Nature">
        <title>The amphioxus genome and the evolution of the chordate karyotype.</title>
        <authorList>
            <consortium name="US DOE Joint Genome Institute (JGI-PGF)"/>
            <person name="Putnam N.H."/>
            <person name="Butts T."/>
            <person name="Ferrier D.E.K."/>
            <person name="Furlong R.F."/>
            <person name="Hellsten U."/>
            <person name="Kawashima T."/>
            <person name="Robinson-Rechavi M."/>
            <person name="Shoguchi E."/>
            <person name="Terry A."/>
            <person name="Yu J.-K."/>
            <person name="Benito-Gutierrez E.L."/>
            <person name="Dubchak I."/>
            <person name="Garcia-Fernandez J."/>
            <person name="Gibson-Brown J.J."/>
            <person name="Grigoriev I.V."/>
            <person name="Horton A.C."/>
            <person name="de Jong P.J."/>
            <person name="Jurka J."/>
            <person name="Kapitonov V.V."/>
            <person name="Kohara Y."/>
            <person name="Kuroki Y."/>
            <person name="Lindquist E."/>
            <person name="Lucas S."/>
            <person name="Osoegawa K."/>
            <person name="Pennacchio L.A."/>
            <person name="Salamov A.A."/>
            <person name="Satou Y."/>
            <person name="Sauka-Spengler T."/>
            <person name="Schmutz J."/>
            <person name="Shin-I T."/>
            <person name="Toyoda A."/>
            <person name="Bronner-Fraser M."/>
            <person name="Fujiyama A."/>
            <person name="Holland L.Z."/>
            <person name="Holland P.W.H."/>
            <person name="Satoh N."/>
            <person name="Rokhsar D.S."/>
        </authorList>
    </citation>
    <scope>NUCLEOTIDE SEQUENCE [LARGE SCALE GENOMIC DNA]</scope>
    <source>
        <strain evidence="6">S238N-H82</strain>
        <tissue evidence="6">Testes</tissue>
    </source>
</reference>
<dbReference type="PANTHER" id="PTHR46312">
    <property type="entry name" value="NACHT DOMAIN-CONTAINING PROTEIN"/>
    <property type="match status" value="1"/>
</dbReference>
<dbReference type="Pfam" id="PF21534">
    <property type="entry name" value="Rost"/>
    <property type="match status" value="1"/>
</dbReference>
<feature type="compositionally biased region" description="Basic and acidic residues" evidence="3">
    <location>
        <begin position="76"/>
        <end position="86"/>
    </location>
</feature>
<feature type="transmembrane region" description="Helical" evidence="4">
    <location>
        <begin position="1255"/>
        <end position="1275"/>
    </location>
</feature>
<dbReference type="SMART" id="SM00368">
    <property type="entry name" value="LRR_RI"/>
    <property type="match status" value="4"/>
</dbReference>
<gene>
    <name evidence="6" type="ORF">BRAFLDRAFT_131068</name>
</gene>
<feature type="domain" description="NACHT" evidence="5">
    <location>
        <begin position="264"/>
        <end position="386"/>
    </location>
</feature>
<feature type="transmembrane region" description="Helical" evidence="4">
    <location>
        <begin position="1229"/>
        <end position="1248"/>
    </location>
</feature>
<evidence type="ECO:0000256" key="1">
    <source>
        <dbReference type="ARBA" id="ARBA00022741"/>
    </source>
</evidence>
<evidence type="ECO:0000259" key="5">
    <source>
        <dbReference type="PROSITE" id="PS50837"/>
    </source>
</evidence>
<dbReference type="eggNOG" id="KOG4308">
    <property type="taxonomic scope" value="Eukaryota"/>
</dbReference>
<dbReference type="InParanoid" id="C3YAW2"/>
<protein>
    <recommendedName>
        <fullName evidence="5">NACHT domain-containing protein</fullName>
    </recommendedName>
</protein>